<feature type="domain" description="Glycosyltransferase subfamily 4-like N-terminal" evidence="2">
    <location>
        <begin position="15"/>
        <end position="159"/>
    </location>
</feature>
<dbReference type="PANTHER" id="PTHR45947">
    <property type="entry name" value="SULFOQUINOVOSYL TRANSFERASE SQD2"/>
    <property type="match status" value="1"/>
</dbReference>
<dbReference type="GO" id="GO:0016757">
    <property type="term" value="F:glycosyltransferase activity"/>
    <property type="evidence" value="ECO:0007669"/>
    <property type="project" value="InterPro"/>
</dbReference>
<name>A0A1F7XA39_9BACT</name>
<dbReference type="InterPro" id="IPR028098">
    <property type="entry name" value="Glyco_trans_4-like_N"/>
</dbReference>
<organism evidence="3 4">
    <name type="scientific">Candidatus Woesebacteria bacterium RBG_16_34_12</name>
    <dbReference type="NCBI Taxonomy" id="1802480"/>
    <lineage>
        <taxon>Bacteria</taxon>
        <taxon>Candidatus Woeseibacteriota</taxon>
    </lineage>
</organism>
<evidence type="ECO:0000313" key="4">
    <source>
        <dbReference type="Proteomes" id="UP000177053"/>
    </source>
</evidence>
<evidence type="ECO:0000259" key="1">
    <source>
        <dbReference type="Pfam" id="PF00534"/>
    </source>
</evidence>
<evidence type="ECO:0000259" key="2">
    <source>
        <dbReference type="Pfam" id="PF13439"/>
    </source>
</evidence>
<feature type="domain" description="Glycosyl transferase family 1" evidence="1">
    <location>
        <begin position="191"/>
        <end position="348"/>
    </location>
</feature>
<reference evidence="3 4" key="1">
    <citation type="journal article" date="2016" name="Nat. Commun.">
        <title>Thousands of microbial genomes shed light on interconnected biogeochemical processes in an aquifer system.</title>
        <authorList>
            <person name="Anantharaman K."/>
            <person name="Brown C.T."/>
            <person name="Hug L.A."/>
            <person name="Sharon I."/>
            <person name="Castelle C.J."/>
            <person name="Probst A.J."/>
            <person name="Thomas B.C."/>
            <person name="Singh A."/>
            <person name="Wilkins M.J."/>
            <person name="Karaoz U."/>
            <person name="Brodie E.L."/>
            <person name="Williams K.H."/>
            <person name="Hubbard S.S."/>
            <person name="Banfield J.F."/>
        </authorList>
    </citation>
    <scope>NUCLEOTIDE SEQUENCE [LARGE SCALE GENOMIC DNA]</scope>
</reference>
<accession>A0A1F7XA39</accession>
<dbReference type="PANTHER" id="PTHR45947:SF3">
    <property type="entry name" value="SULFOQUINOVOSYL TRANSFERASE SQD2"/>
    <property type="match status" value="1"/>
</dbReference>
<dbReference type="Pfam" id="PF00534">
    <property type="entry name" value="Glycos_transf_1"/>
    <property type="match status" value="1"/>
</dbReference>
<dbReference type="EMBL" id="MGFS01000022">
    <property type="protein sequence ID" value="OGM11248.1"/>
    <property type="molecule type" value="Genomic_DNA"/>
</dbReference>
<comment type="caution">
    <text evidence="3">The sequence shown here is derived from an EMBL/GenBank/DDBJ whole genome shotgun (WGS) entry which is preliminary data.</text>
</comment>
<protein>
    <recommendedName>
        <fullName evidence="5">Glycosyltransferase subfamily 4-like N-terminal domain-containing protein</fullName>
    </recommendedName>
</protein>
<gene>
    <name evidence="3" type="ORF">A2Z22_00615</name>
</gene>
<dbReference type="InterPro" id="IPR050194">
    <property type="entry name" value="Glycosyltransferase_grp1"/>
</dbReference>
<proteinExistence type="predicted"/>
<evidence type="ECO:0000313" key="3">
    <source>
        <dbReference type="EMBL" id="OGM11248.1"/>
    </source>
</evidence>
<sequence>MKILLGISYYSPNISGLTIYAKNLAEELVKKGYDVEVLTSRQQKDLSTRENLNGVLVKRVWTPFIFGRGPIMPTYPLDAYFAVRKADIINCHIPSFEAIFICFWAKLFRKKIVLTHHCDLSNWPGLINQITEKLAYASLLVQGLLADKIVVYTKDYADYSGYLQRFKSKLIFCLPPVKVEKLDGKYKSKFKYKNVKYKIGFAGRIAKEKGIEYLLNAIPLIEKDFGNNFKIFIAGPGKEVVGGGYIKELNDLIKKYKKYLIFLGPLNPKQMAGFYKLIDVLVLPSTEKIESFGFVQVEAMLLGCPVIASDLPGVRMPIKISGMGKTVPIKNSNALADSIIEVIKGKDKFVKPKKVIERVFNFEKSTNTYEELYKNVS</sequence>
<dbReference type="SUPFAM" id="SSF53756">
    <property type="entry name" value="UDP-Glycosyltransferase/glycogen phosphorylase"/>
    <property type="match status" value="1"/>
</dbReference>
<dbReference type="InterPro" id="IPR001296">
    <property type="entry name" value="Glyco_trans_1"/>
</dbReference>
<dbReference type="Pfam" id="PF13439">
    <property type="entry name" value="Glyco_transf_4"/>
    <property type="match status" value="1"/>
</dbReference>
<dbReference type="Proteomes" id="UP000177053">
    <property type="component" value="Unassembled WGS sequence"/>
</dbReference>
<evidence type="ECO:0008006" key="5">
    <source>
        <dbReference type="Google" id="ProtNLM"/>
    </source>
</evidence>
<dbReference type="Gene3D" id="3.40.50.2000">
    <property type="entry name" value="Glycogen Phosphorylase B"/>
    <property type="match status" value="2"/>
</dbReference>
<dbReference type="AlphaFoldDB" id="A0A1F7XA39"/>
<dbReference type="CDD" id="cd03801">
    <property type="entry name" value="GT4_PimA-like"/>
    <property type="match status" value="1"/>
</dbReference>